<comment type="caution">
    <text evidence="1">The sequence shown here is derived from an EMBL/GenBank/DDBJ whole genome shotgun (WGS) entry which is preliminary data.</text>
</comment>
<dbReference type="PANTHER" id="PTHR46401:SF8">
    <property type="entry name" value="BLL6006 PROTEIN"/>
    <property type="match status" value="1"/>
</dbReference>
<gene>
    <name evidence="1" type="ORF">PRZ03_14210</name>
</gene>
<evidence type="ECO:0000313" key="2">
    <source>
        <dbReference type="Proteomes" id="UP001221189"/>
    </source>
</evidence>
<dbReference type="EMBL" id="JAQQXT010000008">
    <property type="protein sequence ID" value="MDC8772733.1"/>
    <property type="molecule type" value="Genomic_DNA"/>
</dbReference>
<dbReference type="Pfam" id="PF13692">
    <property type="entry name" value="Glyco_trans_1_4"/>
    <property type="match status" value="1"/>
</dbReference>
<dbReference type="CDD" id="cd03809">
    <property type="entry name" value="GT4_MtfB-like"/>
    <property type="match status" value="1"/>
</dbReference>
<sequence>MKILLEMRPALDGHSGIPQEARLLFRGLAGMDDVDVLGLLQSGNLVLDAGLATAKLKQSSPVDSAAEIDRLSRVVVSLQQGPASHRFEHWRKRLLRIVGPLAAGAAALIGRKIALSRFDPAHFKDFVWRAMFAKSLPVEDFATVTSREFRVMRWPWSSMNAVGVASAALGHAVYPRLDTRSIDVMIAETPYPGRVSRGTRMIVRYHDAIPLLMPHTIKDRGYHRAMHFHALKRNAADGAWFACVSEATRRDLLSVMPELEDRAVTIPNMVSHHYVPEQGPPSRVPEIIWSRKNRQAPHEGGADVSDGDLQDGALPYLLMVCTVEPRKNHQALLDAWELLRTQGYSQLNLICVGSMGWDHEAILRRFTPWLRRGGLHLLHDVPPQDLRLLYRHAQVTVCPSFGEGFDFSGVEAMCSGGVVAASDIQVHKDVYGAGAEYFSAYSPQEMAAVLDRLMGPESAARRAELRSAGGEVTAQYRPAVVLPQWQDFLHRVCGEQ</sequence>
<dbReference type="Gene3D" id="3.40.50.2000">
    <property type="entry name" value="Glycogen Phosphorylase B"/>
    <property type="match status" value="1"/>
</dbReference>
<organism evidence="1 2">
    <name type="scientific">Roseateles albus</name>
    <dbReference type="NCBI Taxonomy" id="2987525"/>
    <lineage>
        <taxon>Bacteria</taxon>
        <taxon>Pseudomonadati</taxon>
        <taxon>Pseudomonadota</taxon>
        <taxon>Betaproteobacteria</taxon>
        <taxon>Burkholderiales</taxon>
        <taxon>Sphaerotilaceae</taxon>
        <taxon>Roseateles</taxon>
    </lineage>
</organism>
<dbReference type="PANTHER" id="PTHR46401">
    <property type="entry name" value="GLYCOSYLTRANSFERASE WBBK-RELATED"/>
    <property type="match status" value="1"/>
</dbReference>
<reference evidence="1 2" key="1">
    <citation type="submission" date="2022-10" db="EMBL/GenBank/DDBJ databases">
        <title>Paucibacter sp. hw1 Genome sequencing.</title>
        <authorList>
            <person name="Park S."/>
        </authorList>
    </citation>
    <scope>NUCLEOTIDE SEQUENCE [LARGE SCALE GENOMIC DNA]</scope>
    <source>
        <strain evidence="2">hw1</strain>
    </source>
</reference>
<dbReference type="Proteomes" id="UP001221189">
    <property type="component" value="Unassembled WGS sequence"/>
</dbReference>
<dbReference type="RefSeq" id="WP_273600907.1">
    <property type="nucleotide sequence ID" value="NZ_JAQQXT010000008.1"/>
</dbReference>
<protein>
    <submittedName>
        <fullName evidence="1">Glycosyltransferase family 1 protein</fullName>
    </submittedName>
</protein>
<dbReference type="SUPFAM" id="SSF53756">
    <property type="entry name" value="UDP-Glycosyltransferase/glycogen phosphorylase"/>
    <property type="match status" value="1"/>
</dbReference>
<proteinExistence type="predicted"/>
<name>A0ABT5KFR6_9BURK</name>
<accession>A0ABT5KFR6</accession>
<evidence type="ECO:0000313" key="1">
    <source>
        <dbReference type="EMBL" id="MDC8772733.1"/>
    </source>
</evidence>
<keyword evidence="2" id="KW-1185">Reference proteome</keyword>